<accession>A0A371PKP1</accession>
<protein>
    <submittedName>
        <fullName evidence="1">Uncharacterized protein</fullName>
    </submittedName>
</protein>
<proteinExistence type="predicted"/>
<keyword evidence="2" id="KW-1185">Reference proteome</keyword>
<evidence type="ECO:0000313" key="1">
    <source>
        <dbReference type="EMBL" id="REK76766.1"/>
    </source>
</evidence>
<sequence>MGPGVKIHKFTTHRSGTAIFSVVYTNYGGPLQVEVLDSNFNVIPNHYHPNGLSVQANETYYLKVTLTGTSHPNGASYVYMGHYAG</sequence>
<dbReference type="AlphaFoldDB" id="A0A371PKP1"/>
<dbReference type="EMBL" id="QUBQ01000001">
    <property type="protein sequence ID" value="REK76766.1"/>
    <property type="molecule type" value="Genomic_DNA"/>
</dbReference>
<evidence type="ECO:0000313" key="2">
    <source>
        <dbReference type="Proteomes" id="UP000261905"/>
    </source>
</evidence>
<name>A0A371PKP1_9BACL</name>
<organism evidence="1 2">
    <name type="scientific">Paenibacillus paeoniae</name>
    <dbReference type="NCBI Taxonomy" id="2292705"/>
    <lineage>
        <taxon>Bacteria</taxon>
        <taxon>Bacillati</taxon>
        <taxon>Bacillota</taxon>
        <taxon>Bacilli</taxon>
        <taxon>Bacillales</taxon>
        <taxon>Paenibacillaceae</taxon>
        <taxon>Paenibacillus</taxon>
    </lineage>
</organism>
<gene>
    <name evidence="1" type="ORF">DX130_06955</name>
</gene>
<dbReference type="Proteomes" id="UP000261905">
    <property type="component" value="Unassembled WGS sequence"/>
</dbReference>
<reference evidence="1 2" key="1">
    <citation type="submission" date="2018-08" db="EMBL/GenBank/DDBJ databases">
        <title>Paenibacillus sp. M4BSY-1, whole genome shotgun sequence.</title>
        <authorList>
            <person name="Tuo L."/>
        </authorList>
    </citation>
    <scope>NUCLEOTIDE SEQUENCE [LARGE SCALE GENOMIC DNA]</scope>
    <source>
        <strain evidence="1 2">M4BSY-1</strain>
    </source>
</reference>
<comment type="caution">
    <text evidence="1">The sequence shown here is derived from an EMBL/GenBank/DDBJ whole genome shotgun (WGS) entry which is preliminary data.</text>
</comment>